<organism evidence="2 3">
    <name type="scientific">Phnomibacter ginsenosidimutans</name>
    <dbReference type="NCBI Taxonomy" id="2676868"/>
    <lineage>
        <taxon>Bacteria</taxon>
        <taxon>Pseudomonadati</taxon>
        <taxon>Bacteroidota</taxon>
        <taxon>Chitinophagia</taxon>
        <taxon>Chitinophagales</taxon>
        <taxon>Chitinophagaceae</taxon>
        <taxon>Phnomibacter</taxon>
    </lineage>
</organism>
<dbReference type="Pfam" id="PF13472">
    <property type="entry name" value="Lipase_GDSL_2"/>
    <property type="match status" value="1"/>
</dbReference>
<dbReference type="Proteomes" id="UP000426027">
    <property type="component" value="Chromosome"/>
</dbReference>
<dbReference type="Gene3D" id="3.40.50.1110">
    <property type="entry name" value="SGNH hydrolase"/>
    <property type="match status" value="1"/>
</dbReference>
<keyword evidence="3" id="KW-1185">Reference proteome</keyword>
<proteinExistence type="predicted"/>
<dbReference type="SUPFAM" id="SSF52266">
    <property type="entry name" value="SGNH hydrolase"/>
    <property type="match status" value="1"/>
</dbReference>
<dbReference type="EMBL" id="CP046566">
    <property type="protein sequence ID" value="QGW28329.1"/>
    <property type="molecule type" value="Genomic_DNA"/>
</dbReference>
<accession>A0A6I6GT40</accession>
<dbReference type="KEGG" id="fls:GLV81_09675"/>
<evidence type="ECO:0000259" key="1">
    <source>
        <dbReference type="Pfam" id="PF13472"/>
    </source>
</evidence>
<protein>
    <submittedName>
        <fullName evidence="2">SGNH/GDSL hydrolase family protein</fullName>
    </submittedName>
</protein>
<dbReference type="InterPro" id="IPR036514">
    <property type="entry name" value="SGNH_hydro_sf"/>
</dbReference>
<sequence length="205" mass="22837">MSQHIHSLLCLGDSYTIGEGVALYESFPYQTMQLLRKAGVHVHAPEIVAKTGWTTFELAEYLIHHQLEEAYDVVSLLIGVNNQYRGLSIESFQEDAEFLLRKAIHLAGNLSHRVAVLSIPDWGVTPFAKDKDRDAIAQQIDAFNAVLQALCDKYKVTFLDNSTASRAASNDGSLLAEDGLHPAGKLYAQWAASFADWMQQQIHKH</sequence>
<name>A0A6I6GT40_9BACT</name>
<feature type="domain" description="SGNH hydrolase-type esterase" evidence="1">
    <location>
        <begin position="10"/>
        <end position="187"/>
    </location>
</feature>
<dbReference type="RefSeq" id="WP_157478686.1">
    <property type="nucleotide sequence ID" value="NZ_CP046566.1"/>
</dbReference>
<evidence type="ECO:0000313" key="3">
    <source>
        <dbReference type="Proteomes" id="UP000426027"/>
    </source>
</evidence>
<dbReference type="CDD" id="cd01832">
    <property type="entry name" value="SGNH_hydrolase_like_1"/>
    <property type="match status" value="1"/>
</dbReference>
<reference evidence="2 3" key="1">
    <citation type="submission" date="2019-11" db="EMBL/GenBank/DDBJ databases">
        <authorList>
            <person name="Im W.T."/>
        </authorList>
    </citation>
    <scope>NUCLEOTIDE SEQUENCE [LARGE SCALE GENOMIC DNA]</scope>
    <source>
        <strain evidence="2 3">SB-02</strain>
    </source>
</reference>
<dbReference type="AlphaFoldDB" id="A0A6I6GT40"/>
<dbReference type="GO" id="GO:0016788">
    <property type="term" value="F:hydrolase activity, acting on ester bonds"/>
    <property type="evidence" value="ECO:0007669"/>
    <property type="project" value="UniProtKB-ARBA"/>
</dbReference>
<evidence type="ECO:0000313" key="2">
    <source>
        <dbReference type="EMBL" id="QGW28329.1"/>
    </source>
</evidence>
<dbReference type="InterPro" id="IPR013830">
    <property type="entry name" value="SGNH_hydro"/>
</dbReference>
<gene>
    <name evidence="2" type="ORF">GLV81_09675</name>
</gene>
<keyword evidence="2" id="KW-0378">Hydrolase</keyword>